<keyword evidence="4" id="KW-0444">Lipid biosynthesis</keyword>
<gene>
    <name evidence="20" type="ORF">BBD42_20580</name>
</gene>
<name>A0A1B2DLM0_9BACL</name>
<dbReference type="AlphaFoldDB" id="A0A1B2DLM0"/>
<keyword evidence="18" id="KW-0460">Magnesium</keyword>
<keyword evidence="18" id="KW-0479">Metal-binding</keyword>
<feature type="binding site" evidence="17">
    <location>
        <begin position="88"/>
        <end position="89"/>
    </location>
    <ligand>
        <name>ATP</name>
        <dbReference type="ChEBI" id="CHEBI:30616"/>
    </ligand>
</feature>
<proteinExistence type="inferred from homology"/>
<organism evidence="20">
    <name type="scientific">Paenibacillus sp. BIHB 4019</name>
    <dbReference type="NCBI Taxonomy" id="1870819"/>
    <lineage>
        <taxon>Bacteria</taxon>
        <taxon>Bacillati</taxon>
        <taxon>Bacillota</taxon>
        <taxon>Bacilli</taxon>
        <taxon>Bacillales</taxon>
        <taxon>Paenibacillaceae</taxon>
        <taxon>Paenibacillus</taxon>
    </lineage>
</organism>
<sequence length="123" mass="13252">MKKFIRSLGFAWAGIVFGVQNERHMRIHVLVAAAVILLGAFLSLTRMEWALLLLTMAIVIVAEMVNTAVEKVVDLASPERHALAKTAKDVAAGAVLLAACFAVFIGFIILGPPLWQAITAGRQ</sequence>
<dbReference type="PANTHER" id="PTHR34299:SF1">
    <property type="entry name" value="DIACYLGLYCEROL KINASE"/>
    <property type="match status" value="1"/>
</dbReference>
<dbReference type="GO" id="GO:0046872">
    <property type="term" value="F:metal ion binding"/>
    <property type="evidence" value="ECO:0007669"/>
    <property type="project" value="UniProtKB-KW"/>
</dbReference>
<dbReference type="PROSITE" id="PS01069">
    <property type="entry name" value="DAGK_PROKAR"/>
    <property type="match status" value="1"/>
</dbReference>
<evidence type="ECO:0000256" key="14">
    <source>
        <dbReference type="ARBA" id="ARBA00023264"/>
    </source>
</evidence>
<feature type="active site" description="Proton acceptor" evidence="15">
    <location>
        <position position="63"/>
    </location>
</feature>
<evidence type="ECO:0000313" key="20">
    <source>
        <dbReference type="EMBL" id="ANY68602.1"/>
    </source>
</evidence>
<dbReference type="Pfam" id="PF01219">
    <property type="entry name" value="DAGK_prokar"/>
    <property type="match status" value="1"/>
</dbReference>
<dbReference type="InterPro" id="IPR000829">
    <property type="entry name" value="DAGK"/>
</dbReference>
<evidence type="ECO:0000256" key="19">
    <source>
        <dbReference type="SAM" id="Phobius"/>
    </source>
</evidence>
<feature type="binding site" evidence="18">
    <location>
        <position position="22"/>
    </location>
    <ligand>
        <name>a divalent metal cation</name>
        <dbReference type="ChEBI" id="CHEBI:60240"/>
    </ligand>
</feature>
<dbReference type="RefSeq" id="WP_099519712.1">
    <property type="nucleotide sequence ID" value="NZ_CP016808.1"/>
</dbReference>
<dbReference type="GO" id="GO:0005524">
    <property type="term" value="F:ATP binding"/>
    <property type="evidence" value="ECO:0007669"/>
    <property type="project" value="UniProtKB-KW"/>
</dbReference>
<evidence type="ECO:0000256" key="12">
    <source>
        <dbReference type="ARBA" id="ARBA00023136"/>
    </source>
</evidence>
<dbReference type="GO" id="GO:0016301">
    <property type="term" value="F:kinase activity"/>
    <property type="evidence" value="ECO:0007669"/>
    <property type="project" value="UniProtKB-KW"/>
</dbReference>
<feature type="transmembrane region" description="Helical" evidence="19">
    <location>
        <begin position="27"/>
        <end position="44"/>
    </location>
</feature>
<comment type="cofactor">
    <cofactor evidence="18">
        <name>Mg(2+)</name>
        <dbReference type="ChEBI" id="CHEBI:18420"/>
    </cofactor>
    <text evidence="18">Mn(2+), Zn(2+), Cd(2+) and Co(2+) support activity to lesser extents.</text>
</comment>
<evidence type="ECO:0000256" key="8">
    <source>
        <dbReference type="ARBA" id="ARBA00022777"/>
    </source>
</evidence>
<feature type="binding site" evidence="17">
    <location>
        <position position="70"/>
    </location>
    <ligand>
        <name>ATP</name>
        <dbReference type="ChEBI" id="CHEBI:30616"/>
    </ligand>
</feature>
<keyword evidence="14" id="KW-1208">Phospholipid metabolism</keyword>
<keyword evidence="13" id="KW-0594">Phospholipid biosynthesis</keyword>
<evidence type="ECO:0000256" key="13">
    <source>
        <dbReference type="ARBA" id="ARBA00023209"/>
    </source>
</evidence>
<evidence type="ECO:0000256" key="9">
    <source>
        <dbReference type="ARBA" id="ARBA00022840"/>
    </source>
</evidence>
<keyword evidence="11" id="KW-0443">Lipid metabolism</keyword>
<dbReference type="GO" id="GO:0008654">
    <property type="term" value="P:phospholipid biosynthetic process"/>
    <property type="evidence" value="ECO:0007669"/>
    <property type="project" value="UniProtKB-KW"/>
</dbReference>
<comment type="similarity">
    <text evidence="2">Belongs to the bacterial diacylglycerol kinase family.</text>
</comment>
<evidence type="ECO:0000256" key="5">
    <source>
        <dbReference type="ARBA" id="ARBA00022679"/>
    </source>
</evidence>
<dbReference type="InterPro" id="IPR036945">
    <property type="entry name" value="DAGK_sf"/>
</dbReference>
<evidence type="ECO:0000256" key="6">
    <source>
        <dbReference type="ARBA" id="ARBA00022692"/>
    </source>
</evidence>
<reference evidence="20" key="1">
    <citation type="submission" date="2016-08" db="EMBL/GenBank/DDBJ databases">
        <title>Complete Genome Seqeunce of Paenibacillus sp. BIHB 4019 from tea rhizoplane.</title>
        <authorList>
            <person name="Thakur R."/>
            <person name="Swarnkar M.K."/>
            <person name="Gulati A."/>
        </authorList>
    </citation>
    <scope>NUCLEOTIDE SEQUENCE [LARGE SCALE GENOMIC DNA]</scope>
    <source>
        <strain evidence="20">BIHB4019</strain>
    </source>
</reference>
<feature type="transmembrane region" description="Helical" evidence="19">
    <location>
        <begin position="90"/>
        <end position="110"/>
    </location>
</feature>
<dbReference type="EMBL" id="CP016808">
    <property type="protein sequence ID" value="ANY68602.1"/>
    <property type="molecule type" value="Genomic_DNA"/>
</dbReference>
<feature type="binding site" evidence="17">
    <location>
        <position position="22"/>
    </location>
    <ligand>
        <name>ATP</name>
        <dbReference type="ChEBI" id="CHEBI:30616"/>
    </ligand>
</feature>
<evidence type="ECO:0000256" key="4">
    <source>
        <dbReference type="ARBA" id="ARBA00022516"/>
    </source>
</evidence>
<dbReference type="PANTHER" id="PTHR34299">
    <property type="entry name" value="DIACYLGLYCEROL KINASE"/>
    <property type="match status" value="1"/>
</dbReference>
<evidence type="ECO:0000256" key="10">
    <source>
        <dbReference type="ARBA" id="ARBA00022989"/>
    </source>
</evidence>
<dbReference type="GO" id="GO:0005886">
    <property type="term" value="C:plasma membrane"/>
    <property type="evidence" value="ECO:0007669"/>
    <property type="project" value="UniProtKB-SubCell"/>
</dbReference>
<accession>A0A1B2DLM0</accession>
<comment type="subcellular location">
    <subcellularLocation>
        <location evidence="1">Cell membrane</location>
        <topology evidence="1">Multi-pass membrane protein</topology>
    </subcellularLocation>
</comment>
<evidence type="ECO:0000256" key="11">
    <source>
        <dbReference type="ARBA" id="ARBA00023098"/>
    </source>
</evidence>
<evidence type="ECO:0000256" key="18">
    <source>
        <dbReference type="PIRSR" id="PIRSR600829-4"/>
    </source>
</evidence>
<protein>
    <submittedName>
        <fullName evidence="20">Diacylglycerol kinase</fullName>
    </submittedName>
</protein>
<keyword evidence="6 19" id="KW-0812">Transmembrane</keyword>
<feature type="transmembrane region" description="Helical" evidence="19">
    <location>
        <begin position="50"/>
        <end position="69"/>
    </location>
</feature>
<keyword evidence="3" id="KW-1003">Cell membrane</keyword>
<feature type="binding site" evidence="16">
    <location>
        <position position="63"/>
    </location>
    <ligand>
        <name>substrate</name>
    </ligand>
</feature>
<evidence type="ECO:0000256" key="1">
    <source>
        <dbReference type="ARBA" id="ARBA00004651"/>
    </source>
</evidence>
<evidence type="ECO:0000256" key="15">
    <source>
        <dbReference type="PIRSR" id="PIRSR600829-1"/>
    </source>
</evidence>
<evidence type="ECO:0000256" key="3">
    <source>
        <dbReference type="ARBA" id="ARBA00022475"/>
    </source>
</evidence>
<keyword evidence="9 17" id="KW-0067">ATP-binding</keyword>
<dbReference type="Gene3D" id="1.10.287.3610">
    <property type="match status" value="1"/>
</dbReference>
<evidence type="ECO:0000256" key="2">
    <source>
        <dbReference type="ARBA" id="ARBA00005967"/>
    </source>
</evidence>
<feature type="binding site" evidence="17">
    <location>
        <begin position="79"/>
        <end position="81"/>
    </location>
    <ligand>
        <name>ATP</name>
        <dbReference type="ChEBI" id="CHEBI:30616"/>
    </ligand>
</feature>
<keyword evidence="10 19" id="KW-1133">Transmembrane helix</keyword>
<dbReference type="CDD" id="cd14265">
    <property type="entry name" value="UDPK_IM_like"/>
    <property type="match status" value="1"/>
</dbReference>
<evidence type="ECO:0000256" key="16">
    <source>
        <dbReference type="PIRSR" id="PIRSR600829-2"/>
    </source>
</evidence>
<keyword evidence="7 17" id="KW-0547">Nucleotide-binding</keyword>
<evidence type="ECO:0000256" key="7">
    <source>
        <dbReference type="ARBA" id="ARBA00022741"/>
    </source>
</evidence>
<keyword evidence="12 19" id="KW-0472">Membrane</keyword>
<keyword evidence="5" id="KW-0808">Transferase</keyword>
<feature type="binding site" evidence="18">
    <location>
        <position position="70"/>
    </location>
    <ligand>
        <name>a divalent metal cation</name>
        <dbReference type="ChEBI" id="CHEBI:60240"/>
    </ligand>
</feature>
<dbReference type="InterPro" id="IPR033717">
    <property type="entry name" value="UDPK"/>
</dbReference>
<keyword evidence="8 20" id="KW-0418">Kinase</keyword>
<evidence type="ECO:0000256" key="17">
    <source>
        <dbReference type="PIRSR" id="PIRSR600829-3"/>
    </source>
</evidence>